<dbReference type="OrthoDB" id="9809628at2"/>
<dbReference type="STRING" id="1841610.A6X21_07120"/>
<sequence>MTNTTQERETTPSRTHLSLADGVNLIVAIVIGSAIYFTSPTVLFLSGSPLMMMGLWVAGALISLMGAFCYAELATTYPRTGGEYWYLTRAYGPVAGFLFGWLQLTVVQTGSIGALAWIFSEFANRMFLTDLAATPAASQVAWGAMLAVALLTVINLIGIQAGALVQWILVSLKILGLSALIVAGLCFGSADPGFSQPVVINEIPNLGVALLLVMYAYGGWNDAGFVAAEIHRPGKNIPRALWIGLGLVAILYLLINLAYLRGLGAAGLAASKTPPSDLFRLMLGDYAARAMHVVVAISAFSGLNSLILAVARVHHAVGQEHRLLAPLGWLSRHRQSPYVSLIVQGIVSSGLILLFGTKTGQEALNRLLEACYLPTITWSNFDSGFSTLFAMSAPLFWLFLGLTGLSVLILRQVDPHRERPFQVPGYPIVPILFVAVCMAMHHLAVNYADRLLLIVLPAVGLGLILSIFSGYHPTDDTIENPS</sequence>
<dbReference type="Pfam" id="PF13520">
    <property type="entry name" value="AA_permease_2"/>
    <property type="match status" value="1"/>
</dbReference>
<organism evidence="6 7">
    <name type="scientific">Planctopirus hydrillae</name>
    <dbReference type="NCBI Taxonomy" id="1841610"/>
    <lineage>
        <taxon>Bacteria</taxon>
        <taxon>Pseudomonadati</taxon>
        <taxon>Planctomycetota</taxon>
        <taxon>Planctomycetia</taxon>
        <taxon>Planctomycetales</taxon>
        <taxon>Planctomycetaceae</taxon>
        <taxon>Planctopirus</taxon>
    </lineage>
</organism>
<feature type="transmembrane region" description="Helical" evidence="5">
    <location>
        <begin position="140"/>
        <end position="161"/>
    </location>
</feature>
<keyword evidence="4 5" id="KW-0472">Membrane</keyword>
<dbReference type="PANTHER" id="PTHR11785">
    <property type="entry name" value="AMINO ACID TRANSPORTER"/>
    <property type="match status" value="1"/>
</dbReference>
<dbReference type="AlphaFoldDB" id="A0A1C3EA11"/>
<protein>
    <recommendedName>
        <fullName evidence="8">Amino acid permease</fullName>
    </recommendedName>
</protein>
<evidence type="ECO:0000256" key="2">
    <source>
        <dbReference type="ARBA" id="ARBA00022692"/>
    </source>
</evidence>
<feature type="transmembrane region" description="Helical" evidence="5">
    <location>
        <begin position="290"/>
        <end position="317"/>
    </location>
</feature>
<evidence type="ECO:0000313" key="6">
    <source>
        <dbReference type="EMBL" id="ODA30095.1"/>
    </source>
</evidence>
<evidence type="ECO:0000313" key="7">
    <source>
        <dbReference type="Proteomes" id="UP000094828"/>
    </source>
</evidence>
<evidence type="ECO:0000256" key="1">
    <source>
        <dbReference type="ARBA" id="ARBA00004141"/>
    </source>
</evidence>
<dbReference type="EMBL" id="LYDR01000116">
    <property type="protein sequence ID" value="ODA30095.1"/>
    <property type="molecule type" value="Genomic_DNA"/>
</dbReference>
<feature type="transmembrane region" description="Helical" evidence="5">
    <location>
        <begin position="337"/>
        <end position="356"/>
    </location>
</feature>
<dbReference type="InterPro" id="IPR050598">
    <property type="entry name" value="AminoAcid_Transporter"/>
</dbReference>
<comment type="subcellular location">
    <subcellularLocation>
        <location evidence="1">Membrane</location>
        <topology evidence="1">Multi-pass membrane protein</topology>
    </subcellularLocation>
</comment>
<keyword evidence="3 5" id="KW-1133">Transmembrane helix</keyword>
<feature type="transmembrane region" description="Helical" evidence="5">
    <location>
        <begin position="451"/>
        <end position="471"/>
    </location>
</feature>
<dbReference type="Gene3D" id="1.20.1740.10">
    <property type="entry name" value="Amino acid/polyamine transporter I"/>
    <property type="match status" value="1"/>
</dbReference>
<gene>
    <name evidence="6" type="ORF">A6X21_07120</name>
</gene>
<keyword evidence="2 5" id="KW-0812">Transmembrane</keyword>
<proteinExistence type="predicted"/>
<accession>A0A1C3EA11</accession>
<evidence type="ECO:0000256" key="5">
    <source>
        <dbReference type="SAM" id="Phobius"/>
    </source>
</evidence>
<feature type="transmembrane region" description="Helical" evidence="5">
    <location>
        <begin position="199"/>
        <end position="220"/>
    </location>
</feature>
<feature type="transmembrane region" description="Helical" evidence="5">
    <location>
        <begin position="167"/>
        <end position="187"/>
    </location>
</feature>
<evidence type="ECO:0000256" key="4">
    <source>
        <dbReference type="ARBA" id="ARBA00023136"/>
    </source>
</evidence>
<dbReference type="GO" id="GO:0015179">
    <property type="term" value="F:L-amino acid transmembrane transporter activity"/>
    <property type="evidence" value="ECO:0007669"/>
    <property type="project" value="TreeGrafter"/>
</dbReference>
<dbReference type="GO" id="GO:0016020">
    <property type="term" value="C:membrane"/>
    <property type="evidence" value="ECO:0007669"/>
    <property type="project" value="UniProtKB-SubCell"/>
</dbReference>
<dbReference type="InterPro" id="IPR002293">
    <property type="entry name" value="AA/rel_permease1"/>
</dbReference>
<dbReference type="PIRSF" id="PIRSF006060">
    <property type="entry name" value="AA_transporter"/>
    <property type="match status" value="1"/>
</dbReference>
<feature type="transmembrane region" description="Helical" evidence="5">
    <location>
        <begin position="25"/>
        <end position="46"/>
    </location>
</feature>
<feature type="transmembrane region" description="Helical" evidence="5">
    <location>
        <begin position="395"/>
        <end position="413"/>
    </location>
</feature>
<feature type="transmembrane region" description="Helical" evidence="5">
    <location>
        <begin position="94"/>
        <end position="119"/>
    </location>
</feature>
<feature type="transmembrane region" description="Helical" evidence="5">
    <location>
        <begin position="240"/>
        <end position="260"/>
    </location>
</feature>
<reference evidence="6 7" key="1">
    <citation type="submission" date="2016-05" db="EMBL/GenBank/DDBJ databases">
        <title>Genomic and physiological characterization of Planctopirus sp. isolated from fresh water lake.</title>
        <authorList>
            <person name="Subhash Y."/>
            <person name="Ramana C."/>
        </authorList>
    </citation>
    <scope>NUCLEOTIDE SEQUENCE [LARGE SCALE GENOMIC DNA]</scope>
    <source>
        <strain evidence="6 7">JC280</strain>
    </source>
</reference>
<dbReference type="RefSeq" id="WP_068849105.1">
    <property type="nucleotide sequence ID" value="NZ_LYDR01000116.1"/>
</dbReference>
<evidence type="ECO:0008006" key="8">
    <source>
        <dbReference type="Google" id="ProtNLM"/>
    </source>
</evidence>
<comment type="caution">
    <text evidence="6">The sequence shown here is derived from an EMBL/GenBank/DDBJ whole genome shotgun (WGS) entry which is preliminary data.</text>
</comment>
<keyword evidence="7" id="KW-1185">Reference proteome</keyword>
<feature type="transmembrane region" description="Helical" evidence="5">
    <location>
        <begin position="53"/>
        <end position="74"/>
    </location>
</feature>
<dbReference type="Proteomes" id="UP000094828">
    <property type="component" value="Unassembled WGS sequence"/>
</dbReference>
<dbReference type="PANTHER" id="PTHR11785:SF512">
    <property type="entry name" value="SOBREMESA, ISOFORM B"/>
    <property type="match status" value="1"/>
</dbReference>
<feature type="transmembrane region" description="Helical" evidence="5">
    <location>
        <begin position="425"/>
        <end position="444"/>
    </location>
</feature>
<evidence type="ECO:0000256" key="3">
    <source>
        <dbReference type="ARBA" id="ARBA00022989"/>
    </source>
</evidence>
<name>A0A1C3EA11_9PLAN</name>